<dbReference type="EMBL" id="CP024608">
    <property type="protein sequence ID" value="ATQ77507.1"/>
    <property type="molecule type" value="Genomic_DNA"/>
</dbReference>
<accession>A0A2D2DRA8</accession>
<name>A0A2D2DRA8_9BURK</name>
<evidence type="ECO:0000313" key="3">
    <source>
        <dbReference type="Proteomes" id="UP000229897"/>
    </source>
</evidence>
<dbReference type="RefSeq" id="WP_099879744.1">
    <property type="nucleotide sequence ID" value="NZ_CP024608.1"/>
</dbReference>
<keyword evidence="1" id="KW-0732">Signal</keyword>
<feature type="signal peptide" evidence="1">
    <location>
        <begin position="1"/>
        <end position="19"/>
    </location>
</feature>
<dbReference type="AlphaFoldDB" id="A0A2D2DRA8"/>
<protein>
    <submittedName>
        <fullName evidence="2">Uncharacterized protein</fullName>
    </submittedName>
</protein>
<keyword evidence="3" id="KW-1185">Reference proteome</keyword>
<sequence>MKSTTTACVLLFVTLTAQAQTAPMGRLFTTPAERHQLDIQRGLVAAPPVPVVEAAPVPQPMTVNGFVRRSSGKSTVWVNNEVQEGARNRFSGPAQAPRVTLTLPSGRKVVLKPGQSVDMNAGTVTDVDKP</sequence>
<gene>
    <name evidence="2" type="ORF">CR152_25650</name>
</gene>
<dbReference type="Proteomes" id="UP000229897">
    <property type="component" value="Chromosome"/>
</dbReference>
<evidence type="ECO:0000313" key="2">
    <source>
        <dbReference type="EMBL" id="ATQ77507.1"/>
    </source>
</evidence>
<dbReference type="OrthoDB" id="9181795at2"/>
<dbReference type="KEGG" id="mass:CR152_25650"/>
<proteinExistence type="predicted"/>
<feature type="chain" id="PRO_5013884498" evidence="1">
    <location>
        <begin position="20"/>
        <end position="130"/>
    </location>
</feature>
<evidence type="ECO:0000256" key="1">
    <source>
        <dbReference type="SAM" id="SignalP"/>
    </source>
</evidence>
<reference evidence="2" key="1">
    <citation type="submission" date="2017-10" db="EMBL/GenBank/DDBJ databases">
        <title>Massilia psychrophilum sp. nov., a novel purple-pigmented bacterium isolated from Tianshan glacier, Xinjiang Municipality, China.</title>
        <authorList>
            <person name="Wang H."/>
        </authorList>
    </citation>
    <scope>NUCLEOTIDE SEQUENCE [LARGE SCALE GENOMIC DNA]</scope>
    <source>
        <strain evidence="2">B2</strain>
    </source>
</reference>
<organism evidence="2 3">
    <name type="scientific">Massilia violaceinigra</name>
    <dbReference type="NCBI Taxonomy" id="2045208"/>
    <lineage>
        <taxon>Bacteria</taxon>
        <taxon>Pseudomonadati</taxon>
        <taxon>Pseudomonadota</taxon>
        <taxon>Betaproteobacteria</taxon>
        <taxon>Burkholderiales</taxon>
        <taxon>Oxalobacteraceae</taxon>
        <taxon>Telluria group</taxon>
        <taxon>Massilia</taxon>
    </lineage>
</organism>